<dbReference type="Pfam" id="PF00672">
    <property type="entry name" value="HAMP"/>
    <property type="match status" value="1"/>
</dbReference>
<dbReference type="CDD" id="cd11386">
    <property type="entry name" value="MCP_signal"/>
    <property type="match status" value="1"/>
</dbReference>
<evidence type="ECO:0000256" key="1">
    <source>
        <dbReference type="ARBA" id="ARBA00004236"/>
    </source>
</evidence>
<sequence>MIKLNVWSKWRFTIAKKIYGGFIVAIVFILLLLSFIFYNLKSLNGSYTELIDRNVAVLVHMEAIQLNAVQLNSSFSSYLLNRNKDALAEVNDSSADIVSRAGAALGLLQNEEDIEKLNALLSWNVQYMERIKEFSGVETAKSSSYANTRIFPLAKLIRTNAAKLASKQETLMASEVAANGKEVQRTNASMLVGSMILIAATMLLGTLLSRNISNPIKRLSSMAAAVAGGDLRSAPLYIRNKDEIGSLANSFAGMRAGLQAMIEKVNAAADQLATSSEELREGARQTSSATYYIVESIQQVVSSAEQQQQGTTAISRSMDEIVNAIGMITASVGIISETSEQAIQIVDGGYSYMENTSRDMGRIDQIVDDTSLFMNELRESVQQIEKIVTLISTIAGQTNLLALNATIEAARAGEHGQGFAVVAQEVRQLAVQSADASKRVTKALGAVRNHTLRAVTMMDKGKSEVKKGMRSVAETSRQFQLIRSSVEEVASQMQGISLSSEQISVGSKQIASSTTLSAKQAHEASALTQSVSAATEEQLAYMEEMTASAIALHAVASDLQGHVAKFRME</sequence>
<dbReference type="PANTHER" id="PTHR32089">
    <property type="entry name" value="METHYL-ACCEPTING CHEMOTAXIS PROTEIN MCPB"/>
    <property type="match status" value="1"/>
</dbReference>
<feature type="domain" description="HAMP" evidence="9">
    <location>
        <begin position="210"/>
        <end position="263"/>
    </location>
</feature>
<evidence type="ECO:0000259" key="9">
    <source>
        <dbReference type="PROSITE" id="PS50885"/>
    </source>
</evidence>
<comment type="subcellular location">
    <subcellularLocation>
        <location evidence="1">Cell membrane</location>
    </subcellularLocation>
</comment>
<dbReference type="AlphaFoldDB" id="A0A7W5CA04"/>
<protein>
    <submittedName>
        <fullName evidence="10">Methyl-accepting chemotaxis protein</fullName>
    </submittedName>
</protein>
<keyword evidence="7" id="KW-1133">Transmembrane helix</keyword>
<dbReference type="GO" id="GO:0005886">
    <property type="term" value="C:plasma membrane"/>
    <property type="evidence" value="ECO:0007669"/>
    <property type="project" value="UniProtKB-SubCell"/>
</dbReference>
<dbReference type="Proteomes" id="UP000518605">
    <property type="component" value="Unassembled WGS sequence"/>
</dbReference>
<dbReference type="GO" id="GO:0007165">
    <property type="term" value="P:signal transduction"/>
    <property type="evidence" value="ECO:0007669"/>
    <property type="project" value="UniProtKB-KW"/>
</dbReference>
<dbReference type="PRINTS" id="PR00260">
    <property type="entry name" value="CHEMTRNSDUCR"/>
</dbReference>
<dbReference type="GO" id="GO:0004888">
    <property type="term" value="F:transmembrane signaling receptor activity"/>
    <property type="evidence" value="ECO:0007669"/>
    <property type="project" value="InterPro"/>
</dbReference>
<dbReference type="SUPFAM" id="SSF58104">
    <property type="entry name" value="Methyl-accepting chemotaxis protein (MCP) signaling domain"/>
    <property type="match status" value="1"/>
</dbReference>
<keyword evidence="11" id="KW-1185">Reference proteome</keyword>
<keyword evidence="2" id="KW-1003">Cell membrane</keyword>
<keyword evidence="7" id="KW-0812">Transmembrane</keyword>
<evidence type="ECO:0000256" key="3">
    <source>
        <dbReference type="ARBA" id="ARBA00023136"/>
    </source>
</evidence>
<reference evidence="10 11" key="1">
    <citation type="submission" date="2020-08" db="EMBL/GenBank/DDBJ databases">
        <title>Genomic Encyclopedia of Type Strains, Phase III (KMG-III): the genomes of soil and plant-associated and newly described type strains.</title>
        <authorList>
            <person name="Whitman W."/>
        </authorList>
    </citation>
    <scope>NUCLEOTIDE SEQUENCE [LARGE SCALE GENOMIC DNA]</scope>
    <source>
        <strain evidence="10 11">CECT 8234</strain>
    </source>
</reference>
<comment type="caution">
    <text evidence="10">The sequence shown here is derived from an EMBL/GenBank/DDBJ whole genome shotgun (WGS) entry which is preliminary data.</text>
</comment>
<dbReference type="Pfam" id="PF00015">
    <property type="entry name" value="MCPsignal"/>
    <property type="match status" value="1"/>
</dbReference>
<dbReference type="EMBL" id="JACHXW010000010">
    <property type="protein sequence ID" value="MBB3153435.1"/>
    <property type="molecule type" value="Genomic_DNA"/>
</dbReference>
<evidence type="ECO:0000256" key="5">
    <source>
        <dbReference type="ARBA" id="ARBA00029447"/>
    </source>
</evidence>
<proteinExistence type="inferred from homology"/>
<feature type="transmembrane region" description="Helical" evidence="7">
    <location>
        <begin position="188"/>
        <end position="208"/>
    </location>
</feature>
<dbReference type="InterPro" id="IPR003660">
    <property type="entry name" value="HAMP_dom"/>
</dbReference>
<dbReference type="PROSITE" id="PS50111">
    <property type="entry name" value="CHEMOTAXIS_TRANSDUC_2"/>
    <property type="match status" value="1"/>
</dbReference>
<dbReference type="SMART" id="SM00304">
    <property type="entry name" value="HAMP"/>
    <property type="match status" value="1"/>
</dbReference>
<gene>
    <name evidence="10" type="ORF">FHS16_003497</name>
</gene>
<evidence type="ECO:0000313" key="11">
    <source>
        <dbReference type="Proteomes" id="UP000518605"/>
    </source>
</evidence>
<evidence type="ECO:0000259" key="8">
    <source>
        <dbReference type="PROSITE" id="PS50111"/>
    </source>
</evidence>
<feature type="domain" description="Methyl-accepting transducer" evidence="8">
    <location>
        <begin position="282"/>
        <end position="518"/>
    </location>
</feature>
<dbReference type="RefSeq" id="WP_183565006.1">
    <property type="nucleotide sequence ID" value="NZ_CBCSLB010000007.1"/>
</dbReference>
<feature type="transmembrane region" description="Helical" evidence="7">
    <location>
        <begin position="21"/>
        <end position="40"/>
    </location>
</feature>
<dbReference type="InterPro" id="IPR004090">
    <property type="entry name" value="Chemotax_Me-accpt_rcpt"/>
</dbReference>
<dbReference type="CDD" id="cd06225">
    <property type="entry name" value="HAMP"/>
    <property type="match status" value="1"/>
</dbReference>
<dbReference type="PROSITE" id="PS50885">
    <property type="entry name" value="HAMP"/>
    <property type="match status" value="1"/>
</dbReference>
<dbReference type="Gene3D" id="6.10.340.10">
    <property type="match status" value="1"/>
</dbReference>
<dbReference type="GO" id="GO:0006935">
    <property type="term" value="P:chemotaxis"/>
    <property type="evidence" value="ECO:0007669"/>
    <property type="project" value="InterPro"/>
</dbReference>
<dbReference type="SMART" id="SM00283">
    <property type="entry name" value="MA"/>
    <property type="match status" value="1"/>
</dbReference>
<dbReference type="PANTHER" id="PTHR32089:SF112">
    <property type="entry name" value="LYSOZYME-LIKE PROTEIN-RELATED"/>
    <property type="match status" value="1"/>
</dbReference>
<keyword evidence="4 6" id="KW-0807">Transducer</keyword>
<dbReference type="InterPro" id="IPR004089">
    <property type="entry name" value="MCPsignal_dom"/>
</dbReference>
<dbReference type="Gene3D" id="1.10.287.950">
    <property type="entry name" value="Methyl-accepting chemotaxis protein"/>
    <property type="match status" value="1"/>
</dbReference>
<name>A0A7W5CA04_9BACL</name>
<accession>A0A7W5CA04</accession>
<keyword evidence="3 7" id="KW-0472">Membrane</keyword>
<evidence type="ECO:0000256" key="4">
    <source>
        <dbReference type="ARBA" id="ARBA00023224"/>
    </source>
</evidence>
<comment type="similarity">
    <text evidence="5">Belongs to the methyl-accepting chemotaxis (MCP) protein family.</text>
</comment>
<evidence type="ECO:0000256" key="6">
    <source>
        <dbReference type="PROSITE-ProRule" id="PRU00284"/>
    </source>
</evidence>
<organism evidence="10 11">
    <name type="scientific">Paenibacillus endophyticus</name>
    <dbReference type="NCBI Taxonomy" id="1294268"/>
    <lineage>
        <taxon>Bacteria</taxon>
        <taxon>Bacillati</taxon>
        <taxon>Bacillota</taxon>
        <taxon>Bacilli</taxon>
        <taxon>Bacillales</taxon>
        <taxon>Paenibacillaceae</taxon>
        <taxon>Paenibacillus</taxon>
    </lineage>
</organism>
<evidence type="ECO:0000313" key="10">
    <source>
        <dbReference type="EMBL" id="MBB3153435.1"/>
    </source>
</evidence>
<evidence type="ECO:0000256" key="2">
    <source>
        <dbReference type="ARBA" id="ARBA00022475"/>
    </source>
</evidence>
<evidence type="ECO:0000256" key="7">
    <source>
        <dbReference type="SAM" id="Phobius"/>
    </source>
</evidence>